<proteinExistence type="predicted"/>
<dbReference type="RefSeq" id="WP_072553621.1">
    <property type="nucleotide sequence ID" value="NZ_CP018153.1"/>
</dbReference>
<reference evidence="1 2" key="1">
    <citation type="submission" date="2016-11" db="EMBL/GenBank/DDBJ databases">
        <title>Gramella sp. LPB0144 isolated from marine environment.</title>
        <authorList>
            <person name="Kim E."/>
            <person name="Yi H."/>
        </authorList>
    </citation>
    <scope>NUCLEOTIDE SEQUENCE [LARGE SCALE GENOMIC DNA]</scope>
    <source>
        <strain evidence="1 2">LPB0144</strain>
    </source>
</reference>
<dbReference type="OrthoDB" id="1450221at2"/>
<dbReference type="EMBL" id="CP018153">
    <property type="protein sequence ID" value="APG60932.1"/>
    <property type="molecule type" value="Genomic_DNA"/>
</dbReference>
<name>A0A1L3J710_9FLAO</name>
<evidence type="ECO:0000313" key="2">
    <source>
        <dbReference type="Proteomes" id="UP000182510"/>
    </source>
</evidence>
<dbReference type="STRING" id="1913577.LPB144_11160"/>
<organism evidence="1 2">
    <name type="scientific">Christiangramia salexigens</name>
    <dbReference type="NCBI Taxonomy" id="1913577"/>
    <lineage>
        <taxon>Bacteria</taxon>
        <taxon>Pseudomonadati</taxon>
        <taxon>Bacteroidota</taxon>
        <taxon>Flavobacteriia</taxon>
        <taxon>Flavobacteriales</taxon>
        <taxon>Flavobacteriaceae</taxon>
        <taxon>Christiangramia</taxon>
    </lineage>
</organism>
<evidence type="ECO:0008006" key="3">
    <source>
        <dbReference type="Google" id="ProtNLM"/>
    </source>
</evidence>
<dbReference type="KEGG" id="grl:LPB144_11160"/>
<accession>A0A1L3J710</accession>
<sequence>MKIENPTSFSFAMLRCKLFGHYFKVSKDVTDHLHEYKCEHCGLEMTDTANGFWARLTPKFKETNEFIAKIHQRRKRRLLNKVS</sequence>
<gene>
    <name evidence="1" type="ORF">LPB144_11160</name>
</gene>
<dbReference type="AlphaFoldDB" id="A0A1L3J710"/>
<protein>
    <recommendedName>
        <fullName evidence="3">Prophage protein</fullName>
    </recommendedName>
</protein>
<keyword evidence="2" id="KW-1185">Reference proteome</keyword>
<dbReference type="Proteomes" id="UP000182510">
    <property type="component" value="Chromosome"/>
</dbReference>
<evidence type="ECO:0000313" key="1">
    <source>
        <dbReference type="EMBL" id="APG60932.1"/>
    </source>
</evidence>